<comment type="caution">
    <text evidence="10">The sequence shown here is derived from an EMBL/GenBank/DDBJ whole genome shotgun (WGS) entry which is preliminary data.</text>
</comment>
<comment type="cofactor">
    <cofactor evidence="1">
        <name>Mg(2+)</name>
        <dbReference type="ChEBI" id="CHEBI:18420"/>
    </cofactor>
</comment>
<dbReference type="PROSITE" id="PS00187">
    <property type="entry name" value="TPP_ENZYMES"/>
    <property type="match status" value="1"/>
</dbReference>
<evidence type="ECO:0000256" key="1">
    <source>
        <dbReference type="ARBA" id="ARBA00001946"/>
    </source>
</evidence>
<keyword evidence="11" id="KW-1185">Reference proteome</keyword>
<dbReference type="SUPFAM" id="SSF52467">
    <property type="entry name" value="DHS-like NAD/FAD-binding domain"/>
    <property type="match status" value="1"/>
</dbReference>
<sequence>MPPFELKHPKGRELVGGDLVAQTLAHLGVTVAFGLHGGHLDSFLTGCAFVGIKLVDTRHETAAVQAAEGYAKVSGKTGLAFVTANSGFANGYPGLATALADRSPIFVVTSSPPLRDAETNALQGFHDQVVLARPVTKFAHRATVVEELPRLVSHAWRIASAGAPGPVLIDFPVDILFTPPRFNAISWGSLDRQISSRPGPAPASVDELARLWKAAKRPVFITGTGAADTGRIGASQPILLQLAEATQTPIFWSSKFSLAIPHNHPLRGGPATGLAYLPYIQQERPDLLILLGARTGFLLGGRNGAIIPHKDCTLVQVDVDGGEIGRTLPVDLGIVSDVSEFVNTMAKKVALDAAFTTSRDRDWIKMTSSLKGLIHRRYGSDPKQGCPDDTGDRMHPYHGIKAVFEVVADHEPIVIGDGGECGVWAGDLIECAKPAHFLAATGYLGFLGNGWGYSLGAAVAHPDKLIVNVQGDGSAGFHIAELDTYARHRLKILTVVVNNYRWGMSIAGQDILYGESTPGRLLSSLSPVCRFDKVAEGFGGLGVRIDKADEVQAAVKQIVEDMAANNDFTPGLVNLIVDTDPVTETTKSMVGMPAPGREKEVVVVPYYDNIPRARYD</sequence>
<comment type="cofactor">
    <cofactor evidence="2">
        <name>thiamine diphosphate</name>
        <dbReference type="ChEBI" id="CHEBI:58937"/>
    </cofactor>
</comment>
<dbReference type="PANTHER" id="PTHR18968:SF166">
    <property type="entry name" value="2-HYDROXYACYL-COA LYASE 2"/>
    <property type="match status" value="1"/>
</dbReference>
<dbReference type="Gene3D" id="3.40.50.1220">
    <property type="entry name" value="TPP-binding domain"/>
    <property type="match status" value="1"/>
</dbReference>
<accession>A0A9P8XWI2</accession>
<organism evidence="10 11">
    <name type="scientific">Microdochium trichocladiopsis</name>
    <dbReference type="NCBI Taxonomy" id="1682393"/>
    <lineage>
        <taxon>Eukaryota</taxon>
        <taxon>Fungi</taxon>
        <taxon>Dikarya</taxon>
        <taxon>Ascomycota</taxon>
        <taxon>Pezizomycotina</taxon>
        <taxon>Sordariomycetes</taxon>
        <taxon>Xylariomycetidae</taxon>
        <taxon>Xylariales</taxon>
        <taxon>Microdochiaceae</taxon>
        <taxon>Microdochium</taxon>
    </lineage>
</organism>
<dbReference type="Proteomes" id="UP000756346">
    <property type="component" value="Unassembled WGS sequence"/>
</dbReference>
<feature type="domain" description="Thiamine pyrophosphate enzyme N-terminal TPP-binding" evidence="9">
    <location>
        <begin position="16"/>
        <end position="129"/>
    </location>
</feature>
<dbReference type="InterPro" id="IPR012000">
    <property type="entry name" value="Thiamin_PyroP_enz_cen_dom"/>
</dbReference>
<dbReference type="InterPro" id="IPR011766">
    <property type="entry name" value="TPP_enzyme_TPP-bd"/>
</dbReference>
<evidence type="ECO:0000259" key="9">
    <source>
        <dbReference type="Pfam" id="PF02776"/>
    </source>
</evidence>
<name>A0A9P8XWI2_9PEZI</name>
<evidence type="ECO:0000256" key="4">
    <source>
        <dbReference type="ARBA" id="ARBA00022723"/>
    </source>
</evidence>
<dbReference type="GO" id="GO:0050660">
    <property type="term" value="F:flavin adenine dinucleotide binding"/>
    <property type="evidence" value="ECO:0007669"/>
    <property type="project" value="TreeGrafter"/>
</dbReference>
<keyword evidence="5 6" id="KW-0786">Thiamine pyrophosphate</keyword>
<dbReference type="CDD" id="cd02004">
    <property type="entry name" value="TPP_BZL_OCoD_HPCL"/>
    <property type="match status" value="1"/>
</dbReference>
<dbReference type="Pfam" id="PF00205">
    <property type="entry name" value="TPP_enzyme_M"/>
    <property type="match status" value="1"/>
</dbReference>
<dbReference type="InterPro" id="IPR045229">
    <property type="entry name" value="TPP_enz"/>
</dbReference>
<gene>
    <name evidence="10" type="ORF">B0I36DRAFT_425131</name>
</gene>
<dbReference type="GeneID" id="70191857"/>
<evidence type="ECO:0000256" key="2">
    <source>
        <dbReference type="ARBA" id="ARBA00001964"/>
    </source>
</evidence>
<dbReference type="RefSeq" id="XP_046007684.1">
    <property type="nucleotide sequence ID" value="XM_046162311.1"/>
</dbReference>
<evidence type="ECO:0000256" key="3">
    <source>
        <dbReference type="ARBA" id="ARBA00007812"/>
    </source>
</evidence>
<keyword evidence="4" id="KW-0479">Metal-binding</keyword>
<evidence type="ECO:0000313" key="11">
    <source>
        <dbReference type="Proteomes" id="UP000756346"/>
    </source>
</evidence>
<evidence type="ECO:0000259" key="7">
    <source>
        <dbReference type="Pfam" id="PF00205"/>
    </source>
</evidence>
<dbReference type="PANTHER" id="PTHR18968">
    <property type="entry name" value="THIAMINE PYROPHOSPHATE ENZYMES"/>
    <property type="match status" value="1"/>
</dbReference>
<dbReference type="CDD" id="cd07035">
    <property type="entry name" value="TPP_PYR_POX_like"/>
    <property type="match status" value="1"/>
</dbReference>
<evidence type="ECO:0000259" key="8">
    <source>
        <dbReference type="Pfam" id="PF02775"/>
    </source>
</evidence>
<dbReference type="InterPro" id="IPR029035">
    <property type="entry name" value="DHS-like_NAD/FAD-binding_dom"/>
</dbReference>
<dbReference type="GO" id="GO:0005948">
    <property type="term" value="C:acetolactate synthase complex"/>
    <property type="evidence" value="ECO:0007669"/>
    <property type="project" value="TreeGrafter"/>
</dbReference>
<feature type="domain" description="Thiamine pyrophosphate enzyme TPP-binding" evidence="8">
    <location>
        <begin position="417"/>
        <end position="560"/>
    </location>
</feature>
<dbReference type="OrthoDB" id="10006023at2759"/>
<dbReference type="GO" id="GO:0000287">
    <property type="term" value="F:magnesium ion binding"/>
    <property type="evidence" value="ECO:0007669"/>
    <property type="project" value="InterPro"/>
</dbReference>
<dbReference type="Pfam" id="PF02776">
    <property type="entry name" value="TPP_enzyme_N"/>
    <property type="match status" value="1"/>
</dbReference>
<dbReference type="InterPro" id="IPR000399">
    <property type="entry name" value="TPP-bd_CS"/>
</dbReference>
<evidence type="ECO:0000256" key="6">
    <source>
        <dbReference type="RuleBase" id="RU362132"/>
    </source>
</evidence>
<evidence type="ECO:0000256" key="5">
    <source>
        <dbReference type="ARBA" id="ARBA00023052"/>
    </source>
</evidence>
<evidence type="ECO:0000313" key="10">
    <source>
        <dbReference type="EMBL" id="KAH7021483.1"/>
    </source>
</evidence>
<dbReference type="Pfam" id="PF02775">
    <property type="entry name" value="TPP_enzyme_C"/>
    <property type="match status" value="1"/>
</dbReference>
<dbReference type="GO" id="GO:0009099">
    <property type="term" value="P:L-valine biosynthetic process"/>
    <property type="evidence" value="ECO:0007669"/>
    <property type="project" value="TreeGrafter"/>
</dbReference>
<feature type="domain" description="Thiamine pyrophosphate enzyme central" evidence="7">
    <location>
        <begin position="205"/>
        <end position="343"/>
    </location>
</feature>
<protein>
    <submittedName>
        <fullName evidence="10">Acetolactate synthase I/II/III large subunit</fullName>
    </submittedName>
</protein>
<dbReference type="GO" id="GO:0003984">
    <property type="term" value="F:acetolactate synthase activity"/>
    <property type="evidence" value="ECO:0007669"/>
    <property type="project" value="TreeGrafter"/>
</dbReference>
<dbReference type="SUPFAM" id="SSF52518">
    <property type="entry name" value="Thiamin diphosphate-binding fold (THDP-binding)"/>
    <property type="match status" value="2"/>
</dbReference>
<reference evidence="10" key="1">
    <citation type="journal article" date="2021" name="Nat. Commun.">
        <title>Genetic determinants of endophytism in the Arabidopsis root mycobiome.</title>
        <authorList>
            <person name="Mesny F."/>
            <person name="Miyauchi S."/>
            <person name="Thiergart T."/>
            <person name="Pickel B."/>
            <person name="Atanasova L."/>
            <person name="Karlsson M."/>
            <person name="Huettel B."/>
            <person name="Barry K.W."/>
            <person name="Haridas S."/>
            <person name="Chen C."/>
            <person name="Bauer D."/>
            <person name="Andreopoulos W."/>
            <person name="Pangilinan J."/>
            <person name="LaButti K."/>
            <person name="Riley R."/>
            <person name="Lipzen A."/>
            <person name="Clum A."/>
            <person name="Drula E."/>
            <person name="Henrissat B."/>
            <person name="Kohler A."/>
            <person name="Grigoriev I.V."/>
            <person name="Martin F.M."/>
            <person name="Hacquard S."/>
        </authorList>
    </citation>
    <scope>NUCLEOTIDE SEQUENCE</scope>
    <source>
        <strain evidence="10">MPI-CAGE-CH-0230</strain>
    </source>
</reference>
<dbReference type="InterPro" id="IPR029061">
    <property type="entry name" value="THDP-binding"/>
</dbReference>
<proteinExistence type="inferred from homology"/>
<dbReference type="Gene3D" id="3.40.50.970">
    <property type="match status" value="2"/>
</dbReference>
<dbReference type="GO" id="GO:0030976">
    <property type="term" value="F:thiamine pyrophosphate binding"/>
    <property type="evidence" value="ECO:0007669"/>
    <property type="project" value="InterPro"/>
</dbReference>
<comment type="similarity">
    <text evidence="3 6">Belongs to the TPP enzyme family.</text>
</comment>
<dbReference type="AlphaFoldDB" id="A0A9P8XWI2"/>
<dbReference type="EMBL" id="JAGTJQ010000010">
    <property type="protein sequence ID" value="KAH7021483.1"/>
    <property type="molecule type" value="Genomic_DNA"/>
</dbReference>
<dbReference type="InterPro" id="IPR012001">
    <property type="entry name" value="Thiamin_PyroP_enz_TPP-bd_dom"/>
</dbReference>
<dbReference type="GO" id="GO:0009097">
    <property type="term" value="P:isoleucine biosynthetic process"/>
    <property type="evidence" value="ECO:0007669"/>
    <property type="project" value="TreeGrafter"/>
</dbReference>